<dbReference type="InterPro" id="IPR000182">
    <property type="entry name" value="GNAT_dom"/>
</dbReference>
<reference evidence="2 3" key="1">
    <citation type="submission" date="2013-03" db="EMBL/GenBank/DDBJ databases">
        <title>The Genome Sequence of Phialophora europaea CBS 101466.</title>
        <authorList>
            <consortium name="The Broad Institute Genomics Platform"/>
            <person name="Cuomo C."/>
            <person name="de Hoog S."/>
            <person name="Gorbushina A."/>
            <person name="Walker B."/>
            <person name="Young S.K."/>
            <person name="Zeng Q."/>
            <person name="Gargeya S."/>
            <person name="Fitzgerald M."/>
            <person name="Haas B."/>
            <person name="Abouelleil A."/>
            <person name="Allen A.W."/>
            <person name="Alvarado L."/>
            <person name="Arachchi H.M."/>
            <person name="Berlin A.M."/>
            <person name="Chapman S.B."/>
            <person name="Gainer-Dewar J."/>
            <person name="Goldberg J."/>
            <person name="Griggs A."/>
            <person name="Gujja S."/>
            <person name="Hansen M."/>
            <person name="Howarth C."/>
            <person name="Imamovic A."/>
            <person name="Ireland A."/>
            <person name="Larimer J."/>
            <person name="McCowan C."/>
            <person name="Murphy C."/>
            <person name="Pearson M."/>
            <person name="Poon T.W."/>
            <person name="Priest M."/>
            <person name="Roberts A."/>
            <person name="Saif S."/>
            <person name="Shea T."/>
            <person name="Sisk P."/>
            <person name="Sykes S."/>
            <person name="Wortman J."/>
            <person name="Nusbaum C."/>
            <person name="Birren B."/>
        </authorList>
    </citation>
    <scope>NUCLEOTIDE SEQUENCE [LARGE SCALE GENOMIC DNA]</scope>
    <source>
        <strain evidence="2 3">CBS 101466</strain>
    </source>
</reference>
<gene>
    <name evidence="2" type="ORF">HMPREF1541_09954</name>
</gene>
<dbReference type="AlphaFoldDB" id="W2SAM7"/>
<dbReference type="Gene3D" id="3.40.630.30">
    <property type="match status" value="1"/>
</dbReference>
<dbReference type="PROSITE" id="PS51186">
    <property type="entry name" value="GNAT"/>
    <property type="match status" value="1"/>
</dbReference>
<dbReference type="PANTHER" id="PTHR42791">
    <property type="entry name" value="GNAT FAMILY ACETYLTRANSFERASE"/>
    <property type="match status" value="1"/>
</dbReference>
<dbReference type="Proteomes" id="UP000030752">
    <property type="component" value="Unassembled WGS sequence"/>
</dbReference>
<keyword evidence="3" id="KW-1185">Reference proteome</keyword>
<evidence type="ECO:0000259" key="1">
    <source>
        <dbReference type="PROSITE" id="PS51186"/>
    </source>
</evidence>
<dbReference type="OrthoDB" id="512662at2759"/>
<accession>W2SAM7</accession>
<dbReference type="EMBL" id="KB822713">
    <property type="protein sequence ID" value="ETN45078.1"/>
    <property type="molecule type" value="Genomic_DNA"/>
</dbReference>
<evidence type="ECO:0000313" key="2">
    <source>
        <dbReference type="EMBL" id="ETN45078.1"/>
    </source>
</evidence>
<dbReference type="GO" id="GO:0016747">
    <property type="term" value="F:acyltransferase activity, transferring groups other than amino-acyl groups"/>
    <property type="evidence" value="ECO:0007669"/>
    <property type="project" value="InterPro"/>
</dbReference>
<protein>
    <recommendedName>
        <fullName evidence="1">N-acetyltransferase domain-containing protein</fullName>
    </recommendedName>
</protein>
<organism evidence="2 3">
    <name type="scientific">Cyphellophora europaea (strain CBS 101466)</name>
    <name type="common">Phialophora europaea</name>
    <dbReference type="NCBI Taxonomy" id="1220924"/>
    <lineage>
        <taxon>Eukaryota</taxon>
        <taxon>Fungi</taxon>
        <taxon>Dikarya</taxon>
        <taxon>Ascomycota</taxon>
        <taxon>Pezizomycotina</taxon>
        <taxon>Eurotiomycetes</taxon>
        <taxon>Chaetothyriomycetidae</taxon>
        <taxon>Chaetothyriales</taxon>
        <taxon>Cyphellophoraceae</taxon>
        <taxon>Cyphellophora</taxon>
    </lineage>
</organism>
<dbReference type="RefSeq" id="XP_008712848.1">
    <property type="nucleotide sequence ID" value="XM_008714626.1"/>
</dbReference>
<feature type="domain" description="N-acetyltransferase" evidence="1">
    <location>
        <begin position="87"/>
        <end position="232"/>
    </location>
</feature>
<dbReference type="InterPro" id="IPR052523">
    <property type="entry name" value="Trichothecene_AcTrans"/>
</dbReference>
<name>W2SAM7_CYPE1</name>
<dbReference type="InterPro" id="IPR016181">
    <property type="entry name" value="Acyl_CoA_acyltransferase"/>
</dbReference>
<dbReference type="VEuPathDB" id="FungiDB:HMPREF1541_09954"/>
<dbReference type="CDD" id="cd04301">
    <property type="entry name" value="NAT_SF"/>
    <property type="match status" value="1"/>
</dbReference>
<dbReference type="InParanoid" id="W2SAM7"/>
<sequence>MAIEITPIKPQDIRSAVDCIQQAFDDDPYANWAFDKRPGHFNKERNYWSLRAKVEWGMRNALFYVAKDTTGSSGAAADPDQVVGVSMWMKPRSSEQPQTWAEWADDYLLWLKQGVNLLWYRGRGGLRTDRYWVWKREQAKAQAEVWTDPAGYYFVNIVTVRPGCQGRGIGKRLFEVVMEKADMEGRKCYLESSKEVPNVAIYERMGFEMRKKLVCLSEDGESARCDLFCMVREPRSRK</sequence>
<dbReference type="PANTHER" id="PTHR42791:SF4">
    <property type="entry name" value="ACETYLTRANSFERASE, GNAT FAMILY FAMILY (AFU_ORTHOLOGUE AFUA_4G09540)-RELATED"/>
    <property type="match status" value="1"/>
</dbReference>
<dbReference type="eggNOG" id="ENOG502RR34">
    <property type="taxonomic scope" value="Eukaryota"/>
</dbReference>
<dbReference type="HOGENOM" id="CLU_073919_0_0_1"/>
<dbReference type="GeneID" id="19977293"/>
<dbReference type="Pfam" id="PF13508">
    <property type="entry name" value="Acetyltransf_7"/>
    <property type="match status" value="1"/>
</dbReference>
<dbReference type="STRING" id="1220924.W2SAM7"/>
<proteinExistence type="predicted"/>
<evidence type="ECO:0000313" key="3">
    <source>
        <dbReference type="Proteomes" id="UP000030752"/>
    </source>
</evidence>
<dbReference type="SUPFAM" id="SSF55729">
    <property type="entry name" value="Acyl-CoA N-acyltransferases (Nat)"/>
    <property type="match status" value="1"/>
</dbReference>